<dbReference type="GO" id="GO:0005634">
    <property type="term" value="C:nucleus"/>
    <property type="evidence" value="ECO:0007669"/>
    <property type="project" value="UniProtKB-SubCell"/>
</dbReference>
<reference evidence="8 9" key="1">
    <citation type="submission" date="2019-01" db="EMBL/GenBank/DDBJ databases">
        <title>Sequencing of cultivated peanut Arachis hypogaea provides insights into genome evolution and oil improvement.</title>
        <authorList>
            <person name="Chen X."/>
        </authorList>
    </citation>
    <scope>NUCLEOTIDE SEQUENCE [LARGE SCALE GENOMIC DNA]</scope>
    <source>
        <strain evidence="9">cv. Fuhuasheng</strain>
        <tissue evidence="8">Leaves</tissue>
    </source>
</reference>
<accession>A0A445CEL3</accession>
<dbReference type="InterPro" id="IPR012340">
    <property type="entry name" value="NA-bd_OB-fold"/>
</dbReference>
<keyword evidence="6" id="KW-0812">Transmembrane</keyword>
<feature type="domain" description="Replication protein A 70 kDa DNA-binding subunit B/D first OB fold" evidence="7">
    <location>
        <begin position="200"/>
        <end position="293"/>
    </location>
</feature>
<evidence type="ECO:0000256" key="1">
    <source>
        <dbReference type="ARBA" id="ARBA00004123"/>
    </source>
</evidence>
<gene>
    <name evidence="8" type="ORF">Ahy_A07g035871</name>
</gene>
<dbReference type="Proteomes" id="UP000289738">
    <property type="component" value="Chromosome A07"/>
</dbReference>
<evidence type="ECO:0000256" key="4">
    <source>
        <dbReference type="ARBA" id="ARBA00023163"/>
    </source>
</evidence>
<dbReference type="PANTHER" id="PTHR47165">
    <property type="entry name" value="OS03G0429900 PROTEIN"/>
    <property type="match status" value="1"/>
</dbReference>
<organism evidence="8 9">
    <name type="scientific">Arachis hypogaea</name>
    <name type="common">Peanut</name>
    <dbReference type="NCBI Taxonomy" id="3818"/>
    <lineage>
        <taxon>Eukaryota</taxon>
        <taxon>Viridiplantae</taxon>
        <taxon>Streptophyta</taxon>
        <taxon>Embryophyta</taxon>
        <taxon>Tracheophyta</taxon>
        <taxon>Spermatophyta</taxon>
        <taxon>Magnoliopsida</taxon>
        <taxon>eudicotyledons</taxon>
        <taxon>Gunneridae</taxon>
        <taxon>Pentapetalae</taxon>
        <taxon>rosids</taxon>
        <taxon>fabids</taxon>
        <taxon>Fabales</taxon>
        <taxon>Fabaceae</taxon>
        <taxon>Papilionoideae</taxon>
        <taxon>50 kb inversion clade</taxon>
        <taxon>dalbergioids sensu lato</taxon>
        <taxon>Dalbergieae</taxon>
        <taxon>Pterocarpus clade</taxon>
        <taxon>Arachis</taxon>
    </lineage>
</organism>
<keyword evidence="2" id="KW-0805">Transcription regulation</keyword>
<dbReference type="SUPFAM" id="SSF50249">
    <property type="entry name" value="Nucleic acid-binding proteins"/>
    <property type="match status" value="3"/>
</dbReference>
<keyword evidence="6" id="KW-0472">Membrane</keyword>
<evidence type="ECO:0000256" key="5">
    <source>
        <dbReference type="ARBA" id="ARBA00023242"/>
    </source>
</evidence>
<dbReference type="GO" id="GO:0003677">
    <property type="term" value="F:DNA binding"/>
    <property type="evidence" value="ECO:0007669"/>
    <property type="project" value="UniProtKB-KW"/>
</dbReference>
<name>A0A445CEL3_ARAHY</name>
<evidence type="ECO:0000256" key="3">
    <source>
        <dbReference type="ARBA" id="ARBA00023125"/>
    </source>
</evidence>
<keyword evidence="3" id="KW-0238">DNA-binding</keyword>
<dbReference type="SUPFAM" id="SSF101936">
    <property type="entry name" value="DNA-binding pseudobarrel domain"/>
    <property type="match status" value="1"/>
</dbReference>
<keyword evidence="9" id="KW-1185">Reference proteome</keyword>
<dbReference type="AlphaFoldDB" id="A0A445CEL3"/>
<comment type="caution">
    <text evidence="8">The sequence shown here is derived from an EMBL/GenBank/DDBJ whole genome shotgun (WGS) entry which is preliminary data.</text>
</comment>
<evidence type="ECO:0000313" key="8">
    <source>
        <dbReference type="EMBL" id="RYR49387.1"/>
    </source>
</evidence>
<sequence>MYGNYFEAPSFFLEINPDTEIGEILTLFCRSFQNVISNSLIFIDANGDGIDITIQKGNRTAMIVRGYKQLLERYRLNHGGWLKVKYVGRDKFLIDQAFDHNMHVVSNYIVPLKSLLDKNNYNFNDINLPASEHISPLCDVGPYVPSYNQPFFFPNPSPDIFMKSFLYPNNGNGLFMSSTVCKELPITVQSDMSDLDIAVANQVWRIKVRVIKIWFINLGEEKFRRPNLEMVVMDELGDRIQCSVRNPLRRLFEQELVEGNVYSVANFSIELNDQKYKPTNHTLRVFFKRESQIRVLVDINFPNNIFHFVPNEMILNHDNPQSHLIDVIGLLTGKGDIIEFCKNGKKSIYMVIELDDMQSKGKIRCTLWEEFATQLVKHMEQYPNTEFIIIVQFAKFNLFKGIHEPWAYLIQTTTLLYTLTLILKKLRNLDKVSGTKGARCVFIHLKKMRIHIIAMNVIFILILMFLGNIFVLIQFHCFRLILSTRYHANIFCIQMRVSDETDSASFIVYDKEASKFLEISTSELRLRQISKGCSKDEFPVEINSFRGKKFLFKISVKLDDINAFQPCKITVLKLTEDPNLLTSFSSKYKTFDNTPIENTELQSLQTDSTDNSKEISSQSCEIISLDGNDDFRYDSGVTAKNLLDIFPDNATTSSSKCRKLSKESDCSFVKEHILPEIPSIFYRKYKDQLNQRMFFIDLNQNQVEVMIGKGHSCAYILAGFDTLVKFYELKEGGWMKVMFIGEDLFLITKSLHPLPSLFYRKFKDLLGNTIVTFDANHNLIELRIEKLNHTAYIIRGLHKLMNFYGLYRGGYIKLSYAYKEYFRIIKIRDHNMNLVTFVYTGLLMNLDNINYFKERTILAPTLEVVHEVNNTIMEFINSDEKEFFL</sequence>
<dbReference type="EMBL" id="SDMP01000007">
    <property type="protein sequence ID" value="RYR49387.1"/>
    <property type="molecule type" value="Genomic_DNA"/>
</dbReference>
<comment type="subcellular location">
    <subcellularLocation>
        <location evidence="1">Nucleus</location>
    </subcellularLocation>
</comment>
<feature type="transmembrane region" description="Helical" evidence="6">
    <location>
        <begin position="406"/>
        <end position="423"/>
    </location>
</feature>
<evidence type="ECO:0000256" key="6">
    <source>
        <dbReference type="SAM" id="Phobius"/>
    </source>
</evidence>
<dbReference type="CDD" id="cd04480">
    <property type="entry name" value="RPA1_DBD_A_like"/>
    <property type="match status" value="1"/>
</dbReference>
<proteinExistence type="predicted"/>
<protein>
    <recommendedName>
        <fullName evidence="7">Replication protein A 70 kDa DNA-binding subunit B/D first OB fold domain-containing protein</fullName>
    </recommendedName>
</protein>
<dbReference type="PANTHER" id="PTHR47165:SF4">
    <property type="entry name" value="OS03G0429900 PROTEIN"/>
    <property type="match status" value="1"/>
</dbReference>
<dbReference type="Gene3D" id="2.40.50.140">
    <property type="entry name" value="Nucleic acid-binding proteins"/>
    <property type="match status" value="3"/>
</dbReference>
<evidence type="ECO:0000259" key="7">
    <source>
        <dbReference type="Pfam" id="PF02721"/>
    </source>
</evidence>
<dbReference type="Pfam" id="PF02721">
    <property type="entry name" value="DUF223"/>
    <property type="match status" value="1"/>
</dbReference>
<dbReference type="InterPro" id="IPR015300">
    <property type="entry name" value="DNA-bd_pseudobarrel_sf"/>
</dbReference>
<dbReference type="InterPro" id="IPR003871">
    <property type="entry name" value="RFA1B/D_OB_1st"/>
</dbReference>
<feature type="transmembrane region" description="Helical" evidence="6">
    <location>
        <begin position="452"/>
        <end position="475"/>
    </location>
</feature>
<evidence type="ECO:0000313" key="9">
    <source>
        <dbReference type="Proteomes" id="UP000289738"/>
    </source>
</evidence>
<keyword evidence="4" id="KW-0804">Transcription</keyword>
<keyword evidence="5" id="KW-0539">Nucleus</keyword>
<keyword evidence="6" id="KW-1133">Transmembrane helix</keyword>
<evidence type="ECO:0000256" key="2">
    <source>
        <dbReference type="ARBA" id="ARBA00023015"/>
    </source>
</evidence>